<keyword evidence="9" id="KW-0614">Plasmid</keyword>
<evidence type="ECO:0000256" key="3">
    <source>
        <dbReference type="ARBA" id="ARBA00022729"/>
    </source>
</evidence>
<evidence type="ECO:0000313" key="9">
    <source>
        <dbReference type="EMBL" id="QBL99255.1"/>
    </source>
</evidence>
<keyword evidence="7 8" id="KW-0449">Lipoprotein</keyword>
<evidence type="ECO:0000256" key="4">
    <source>
        <dbReference type="ARBA" id="ARBA00023136"/>
    </source>
</evidence>
<keyword evidence="4 8" id="KW-0472">Membrane</keyword>
<comment type="function">
    <text evidence="1 8">The Vlp and Vsp proteins are antigenically distinct proteins, only one vlp or vsp gene is transcriptionally active at any one time. Switching between these genes is a mechanism of host immune response evasion.</text>
</comment>
<dbReference type="GO" id="GO:0009279">
    <property type="term" value="C:cell outer membrane"/>
    <property type="evidence" value="ECO:0007669"/>
    <property type="project" value="UniProtKB-SubCell"/>
</dbReference>
<evidence type="ECO:0000256" key="8">
    <source>
        <dbReference type="RuleBase" id="RU363105"/>
    </source>
</evidence>
<geneLocation type="plasmid" evidence="9">
    <name>unnamed</name>
</geneLocation>
<evidence type="ECO:0000256" key="2">
    <source>
        <dbReference type="ARBA" id="ARBA00004459"/>
    </source>
</evidence>
<proteinExistence type="predicted"/>
<keyword evidence="5 8" id="KW-0564">Palmitate</keyword>
<organism evidence="9">
    <name type="scientific">Borrelia miyamotoi</name>
    <dbReference type="NCBI Taxonomy" id="47466"/>
    <lineage>
        <taxon>Bacteria</taxon>
        <taxon>Pseudomonadati</taxon>
        <taxon>Spirochaetota</taxon>
        <taxon>Spirochaetia</taxon>
        <taxon>Spirochaetales</taxon>
        <taxon>Borreliaceae</taxon>
        <taxon>Borrelia</taxon>
    </lineage>
</organism>
<evidence type="ECO:0000256" key="1">
    <source>
        <dbReference type="ARBA" id="ARBA00003932"/>
    </source>
</evidence>
<dbReference type="SUPFAM" id="SSF74748">
    <property type="entry name" value="Variable surface antigen VlsE"/>
    <property type="match status" value="1"/>
</dbReference>
<name>A0A482CXE0_9SPIR</name>
<protein>
    <recommendedName>
        <fullName evidence="8">Variable large protein</fullName>
    </recommendedName>
</protein>
<accession>A0A482CXE0</accession>
<evidence type="ECO:0000256" key="6">
    <source>
        <dbReference type="ARBA" id="ARBA00023237"/>
    </source>
</evidence>
<evidence type="ECO:0000256" key="7">
    <source>
        <dbReference type="ARBA" id="ARBA00023288"/>
    </source>
</evidence>
<evidence type="ECO:0000256" key="5">
    <source>
        <dbReference type="ARBA" id="ARBA00023139"/>
    </source>
</evidence>
<dbReference type="InterPro" id="IPR000680">
    <property type="entry name" value="Borrelia_lipo"/>
</dbReference>
<dbReference type="PROSITE" id="PS51257">
    <property type="entry name" value="PROKAR_LIPOPROTEIN"/>
    <property type="match status" value="1"/>
</dbReference>
<dbReference type="EMBL" id="CP037477">
    <property type="protein sequence ID" value="QBL99255.1"/>
    <property type="molecule type" value="Genomic_DNA"/>
</dbReference>
<dbReference type="Pfam" id="PF00921">
    <property type="entry name" value="Lipoprotein_2"/>
    <property type="match status" value="1"/>
</dbReference>
<reference evidence="9" key="1">
    <citation type="submission" date="2019-03" db="EMBL/GenBank/DDBJ databases">
        <title>Whole genome sequencing of Borrelia miyamotoi strains isolated at the Russian territory.</title>
        <authorList>
            <person name="Kuleshov K.V."/>
            <person name="Platonov A.E."/>
            <person name="Goptar I.A."/>
            <person name="Shipulin G.A."/>
            <person name="Markelov M.L."/>
            <person name="Koetsveld J."/>
            <person name="Kolyasnikova N.M."/>
            <person name="Sarksyan D.S."/>
            <person name="Toporkova M.G."/>
            <person name="Hovius J.W."/>
        </authorList>
    </citation>
    <scope>NUCLEOTIDE SEQUENCE</scope>
    <source>
        <strain evidence="9">Yekat-18</strain>
        <plasmid evidence="9">unnamed</plasmid>
    </source>
</reference>
<keyword evidence="6 8" id="KW-0998">Cell outer membrane</keyword>
<sequence>MKIMMKRKIKKPLGLLMLTTTSLFSGCDILKQFEDRDLFGKKEKLVVDSIADNILRDQEKVQFPQVKNNEIASNIDSRDDNLLLGEYKISKYAGGGPLKGEEGKTAYNDLIGDINTFDTVEPLVDLEGKGIVSSNSASIGGLNTQNSGSAITEEQYGSSDVVDLSYNSIIDTVVNGQNGGDTVIEESEIVEINSSDLVNIGLNDNRNKVKEYFNKLKNKLLSIKKVNGSANIDKMLNAVNKLASATGDNIGIGAIANTTKNNASAISNRQSVQDMIEGIKEIVRIAQDSGISIKTGQCGSIIYANNTSATATLNGGYGGAGRESSEKLANEVLKADEWAMLDKIKNASIYFATDHYMDKVGENSKAYNAGELITGYIANKEGVSAQTNADLAAAVALKAMSKGGQFSGYSGTDNGNYAHKVKEAASGAVNKILSALHEVIVDITNKELSKIKR</sequence>
<dbReference type="AlphaFoldDB" id="A0A482CXE0"/>
<keyword evidence="3" id="KW-0732">Signal</keyword>
<comment type="subcellular location">
    <subcellularLocation>
        <location evidence="2 8">Cell outer membrane</location>
        <topology evidence="2 8">Lipid-anchor</topology>
    </subcellularLocation>
</comment>
<gene>
    <name evidence="9" type="ORF">EZU71_05135</name>
</gene>